<gene>
    <name evidence="5" type="ORF">D5R40_09665</name>
</gene>
<dbReference type="PRINTS" id="PR00034">
    <property type="entry name" value="HTHCRP"/>
</dbReference>
<comment type="caution">
    <text evidence="5">The sequence shown here is derived from an EMBL/GenBank/DDBJ whole genome shotgun (WGS) entry which is preliminary data.</text>
</comment>
<evidence type="ECO:0000313" key="6">
    <source>
        <dbReference type="Proteomes" id="UP000269154"/>
    </source>
</evidence>
<dbReference type="GO" id="GO:0003700">
    <property type="term" value="F:DNA-binding transcription factor activity"/>
    <property type="evidence" value="ECO:0007669"/>
    <property type="project" value="InterPro"/>
</dbReference>
<organism evidence="5 6">
    <name type="scientific">Okeania hirsuta</name>
    <dbReference type="NCBI Taxonomy" id="1458930"/>
    <lineage>
        <taxon>Bacteria</taxon>
        <taxon>Bacillati</taxon>
        <taxon>Cyanobacteriota</taxon>
        <taxon>Cyanophyceae</taxon>
        <taxon>Oscillatoriophycideae</taxon>
        <taxon>Oscillatoriales</taxon>
        <taxon>Microcoleaceae</taxon>
        <taxon>Okeania</taxon>
    </lineage>
</organism>
<dbReference type="PROSITE" id="PS00042">
    <property type="entry name" value="HTH_CRP_1"/>
    <property type="match status" value="1"/>
</dbReference>
<dbReference type="Pfam" id="PF13545">
    <property type="entry name" value="HTH_Crp_2"/>
    <property type="match status" value="1"/>
</dbReference>
<accession>A0A3N6RKA0</accession>
<sequence length="186" mass="21807">MSLNSVITKPQKLKQHQFKRRQLIPLTDILLWRIDAGVVRTLTKNEEENTITLGFWGTGDIVGQPLFPSYPYQVECLTIVEASILPRGYFYTQEVMLSHIQKTQELLRIIHSRKIKLRLLRLLKWLTDRFGNQLPEGKILDMRLTHQELAEIIGTSRVTITRLLNQFEKEQKIGWSQNNCLIIFNH</sequence>
<name>A0A3N6RKA0_9CYAN</name>
<dbReference type="InterPro" id="IPR012318">
    <property type="entry name" value="HTH_CRP"/>
</dbReference>
<feature type="domain" description="HTH crp-type" evidence="4">
    <location>
        <begin position="113"/>
        <end position="186"/>
    </location>
</feature>
<dbReference type="OrthoDB" id="581549at2"/>
<dbReference type="InterPro" id="IPR018335">
    <property type="entry name" value="Tscrpt_reg_HTH_Crp-type_CS"/>
</dbReference>
<evidence type="ECO:0000256" key="3">
    <source>
        <dbReference type="ARBA" id="ARBA00023163"/>
    </source>
</evidence>
<proteinExistence type="predicted"/>
<keyword evidence="6" id="KW-1185">Reference proteome</keyword>
<protein>
    <submittedName>
        <fullName evidence="5">Crp/Fnr family transcriptional regulator</fullName>
    </submittedName>
</protein>
<dbReference type="SMART" id="SM00419">
    <property type="entry name" value="HTH_CRP"/>
    <property type="match status" value="1"/>
</dbReference>
<keyword evidence="2" id="KW-0238">DNA-binding</keyword>
<dbReference type="AlphaFoldDB" id="A0A3N6RKA0"/>
<dbReference type="PROSITE" id="PS51063">
    <property type="entry name" value="HTH_CRP_2"/>
    <property type="match status" value="1"/>
</dbReference>
<evidence type="ECO:0000259" key="4">
    <source>
        <dbReference type="PROSITE" id="PS51063"/>
    </source>
</evidence>
<dbReference type="SUPFAM" id="SSF51206">
    <property type="entry name" value="cAMP-binding domain-like"/>
    <property type="match status" value="1"/>
</dbReference>
<reference evidence="5 6" key="1">
    <citation type="journal article" date="2018" name="ACS Chem. Biol.">
        <title>Ketoreductase domain dysfunction expands chemodiversity: malyngamide biosynthesis in the cyanobacterium Okeania hirsuta.</title>
        <authorList>
            <person name="Moss N.A."/>
            <person name="Leao T."/>
            <person name="Rankin M."/>
            <person name="McCullough T.M."/>
            <person name="Qu P."/>
            <person name="Korobeynikov A."/>
            <person name="Smith J.L."/>
            <person name="Gerwick L."/>
            <person name="Gerwick W.H."/>
        </authorList>
    </citation>
    <scope>NUCLEOTIDE SEQUENCE [LARGE SCALE GENOMIC DNA]</scope>
    <source>
        <strain evidence="5 6">PAB10Feb10-1</strain>
    </source>
</reference>
<evidence type="ECO:0000256" key="2">
    <source>
        <dbReference type="ARBA" id="ARBA00023125"/>
    </source>
</evidence>
<keyword evidence="3" id="KW-0804">Transcription</keyword>
<dbReference type="InterPro" id="IPR014710">
    <property type="entry name" value="RmlC-like_jellyroll"/>
</dbReference>
<evidence type="ECO:0000256" key="1">
    <source>
        <dbReference type="ARBA" id="ARBA00023015"/>
    </source>
</evidence>
<dbReference type="Proteomes" id="UP000269154">
    <property type="component" value="Unassembled WGS sequence"/>
</dbReference>
<dbReference type="Gene3D" id="1.10.10.10">
    <property type="entry name" value="Winged helix-like DNA-binding domain superfamily/Winged helix DNA-binding domain"/>
    <property type="match status" value="1"/>
</dbReference>
<dbReference type="Gene3D" id="2.60.120.10">
    <property type="entry name" value="Jelly Rolls"/>
    <property type="match status" value="1"/>
</dbReference>
<keyword evidence="1" id="KW-0805">Transcription regulation</keyword>
<dbReference type="GO" id="GO:0003677">
    <property type="term" value="F:DNA binding"/>
    <property type="evidence" value="ECO:0007669"/>
    <property type="project" value="UniProtKB-KW"/>
</dbReference>
<dbReference type="SUPFAM" id="SSF46785">
    <property type="entry name" value="Winged helix' DNA-binding domain"/>
    <property type="match status" value="1"/>
</dbReference>
<dbReference type="EMBL" id="RCBY01000040">
    <property type="protein sequence ID" value="RQH46419.1"/>
    <property type="molecule type" value="Genomic_DNA"/>
</dbReference>
<dbReference type="InterPro" id="IPR018490">
    <property type="entry name" value="cNMP-bd_dom_sf"/>
</dbReference>
<dbReference type="InterPro" id="IPR036388">
    <property type="entry name" value="WH-like_DNA-bd_sf"/>
</dbReference>
<evidence type="ECO:0000313" key="5">
    <source>
        <dbReference type="EMBL" id="RQH46419.1"/>
    </source>
</evidence>
<dbReference type="RefSeq" id="WP_124145324.1">
    <property type="nucleotide sequence ID" value="NZ_CAWOKI010000078.1"/>
</dbReference>
<dbReference type="InterPro" id="IPR036390">
    <property type="entry name" value="WH_DNA-bd_sf"/>
</dbReference>